<proteinExistence type="predicted"/>
<reference evidence="1" key="1">
    <citation type="submission" date="2022-08" db="EMBL/GenBank/DDBJ databases">
        <title>Complete Genome Sequences of 2 Bosea sp. soil isolates.</title>
        <authorList>
            <person name="Alvarez Arevalo M."/>
            <person name="Sterndorff E.B."/>
            <person name="Faurdal D."/>
            <person name="Joergensen T.S."/>
            <person name="Weber T."/>
        </authorList>
    </citation>
    <scope>NUCLEOTIDE SEQUENCE</scope>
    <source>
        <strain evidence="1">NBC_00436</strain>
    </source>
</reference>
<gene>
    <name evidence="1" type="ORF">NWE54_24145</name>
</gene>
<protein>
    <submittedName>
        <fullName evidence="1">Uncharacterized protein</fullName>
    </submittedName>
</protein>
<sequence length="68" mass="7373">MSLIVVTGHIGTPIESGGKNPPMVGDEFFHPSLHPVTTNIGFIFEQGPQPARAMRAASSCARQRRRSQ</sequence>
<organism evidence="1">
    <name type="scientific">Bosea sp. NBC_00436</name>
    <dbReference type="NCBI Taxonomy" id="2969620"/>
    <lineage>
        <taxon>Bacteria</taxon>
        <taxon>Pseudomonadati</taxon>
        <taxon>Pseudomonadota</taxon>
        <taxon>Alphaproteobacteria</taxon>
        <taxon>Hyphomicrobiales</taxon>
        <taxon>Boseaceae</taxon>
        <taxon>Bosea</taxon>
    </lineage>
</organism>
<evidence type="ECO:0000313" key="1">
    <source>
        <dbReference type="EMBL" id="UZF86810.1"/>
    </source>
</evidence>
<dbReference type="EMBL" id="CP102774">
    <property type="protein sequence ID" value="UZF86810.1"/>
    <property type="molecule type" value="Genomic_DNA"/>
</dbReference>
<dbReference type="AlphaFoldDB" id="A0A9E8A345"/>
<name>A0A9E8A345_9HYPH</name>
<accession>A0A9E8A345</accession>